<proteinExistence type="predicted"/>
<protein>
    <submittedName>
        <fullName evidence="1">Uncharacterized protein</fullName>
    </submittedName>
</protein>
<reference evidence="1" key="1">
    <citation type="submission" date="2019-08" db="EMBL/GenBank/DDBJ databases">
        <authorList>
            <person name="Kucharzyk K."/>
            <person name="Murdoch R.W."/>
            <person name="Higgins S."/>
            <person name="Loffler F."/>
        </authorList>
    </citation>
    <scope>NUCLEOTIDE SEQUENCE</scope>
</reference>
<name>A0A645B6Y2_9ZZZZ</name>
<organism evidence="1">
    <name type="scientific">bioreactor metagenome</name>
    <dbReference type="NCBI Taxonomy" id="1076179"/>
    <lineage>
        <taxon>unclassified sequences</taxon>
        <taxon>metagenomes</taxon>
        <taxon>ecological metagenomes</taxon>
    </lineage>
</organism>
<dbReference type="EMBL" id="VSSQ01018003">
    <property type="protein sequence ID" value="MPM60816.1"/>
    <property type="molecule type" value="Genomic_DNA"/>
</dbReference>
<gene>
    <name evidence="1" type="ORF">SDC9_107670</name>
</gene>
<sequence length="116" mass="12672">MRCLFHVTDCVLHGHDVGKPEKRGLQDQVGVVAKTQLPGNSVCVHNVELHIVICNIILDIAGQLLIQLRLSPRSIQKERAAVLDLMDHVVAGNVGLGVAGQKIRRLNEICGTDRIL</sequence>
<evidence type="ECO:0000313" key="1">
    <source>
        <dbReference type="EMBL" id="MPM60816.1"/>
    </source>
</evidence>
<comment type="caution">
    <text evidence="1">The sequence shown here is derived from an EMBL/GenBank/DDBJ whole genome shotgun (WGS) entry which is preliminary data.</text>
</comment>
<dbReference type="AlphaFoldDB" id="A0A645B6Y2"/>
<accession>A0A645B6Y2</accession>